<organism evidence="1">
    <name type="scientific">bioreactor metagenome</name>
    <dbReference type="NCBI Taxonomy" id="1076179"/>
    <lineage>
        <taxon>unclassified sequences</taxon>
        <taxon>metagenomes</taxon>
        <taxon>ecological metagenomes</taxon>
    </lineage>
</organism>
<comment type="caution">
    <text evidence="1">The sequence shown here is derived from an EMBL/GenBank/DDBJ whole genome shotgun (WGS) entry which is preliminary data.</text>
</comment>
<sequence>MHRLPPLKAAASLNQPLSAVGKSGSARIIECRVIAHIYRVDIRRQRAFKFVKFIGVRRM</sequence>
<reference evidence="1" key="1">
    <citation type="submission" date="2019-08" db="EMBL/GenBank/DDBJ databases">
        <authorList>
            <person name="Kucharzyk K."/>
            <person name="Murdoch R.W."/>
            <person name="Higgins S."/>
            <person name="Loffler F."/>
        </authorList>
    </citation>
    <scope>NUCLEOTIDE SEQUENCE</scope>
</reference>
<evidence type="ECO:0000313" key="1">
    <source>
        <dbReference type="EMBL" id="MPM53413.1"/>
    </source>
</evidence>
<name>A0A645ARC8_9ZZZZ</name>
<accession>A0A645ARC8</accession>
<proteinExistence type="predicted"/>
<protein>
    <submittedName>
        <fullName evidence="1">Uncharacterized protein</fullName>
    </submittedName>
</protein>
<gene>
    <name evidence="1" type="ORF">SDC9_100181</name>
</gene>
<dbReference type="AlphaFoldDB" id="A0A645ARC8"/>
<dbReference type="EMBL" id="VSSQ01014323">
    <property type="protein sequence ID" value="MPM53413.1"/>
    <property type="molecule type" value="Genomic_DNA"/>
</dbReference>